<feature type="non-terminal residue" evidence="1">
    <location>
        <position position="53"/>
    </location>
</feature>
<reference evidence="2" key="1">
    <citation type="submission" date="2016-06" db="EMBL/GenBank/DDBJ databases">
        <title>Parallel loss of symbiosis genes in relatives of nitrogen-fixing non-legume Parasponia.</title>
        <authorList>
            <person name="Van Velzen R."/>
            <person name="Holmer R."/>
            <person name="Bu F."/>
            <person name="Rutten L."/>
            <person name="Van Zeijl A."/>
            <person name="Liu W."/>
            <person name="Santuari L."/>
            <person name="Cao Q."/>
            <person name="Sharma T."/>
            <person name="Shen D."/>
            <person name="Roswanjaya Y."/>
            <person name="Wardhani T."/>
            <person name="Kalhor M.S."/>
            <person name="Jansen J."/>
            <person name="Van den Hoogen J."/>
            <person name="Gungor B."/>
            <person name="Hartog M."/>
            <person name="Hontelez J."/>
            <person name="Verver J."/>
            <person name="Yang W.-C."/>
            <person name="Schijlen E."/>
            <person name="Repin R."/>
            <person name="Schilthuizen M."/>
            <person name="Schranz E."/>
            <person name="Heidstra R."/>
            <person name="Miyata K."/>
            <person name="Fedorova E."/>
            <person name="Kohlen W."/>
            <person name="Bisseling T."/>
            <person name="Smit S."/>
            <person name="Geurts R."/>
        </authorList>
    </citation>
    <scope>NUCLEOTIDE SEQUENCE [LARGE SCALE GENOMIC DNA]</scope>
    <source>
        <strain evidence="2">cv. WU1-14</strain>
    </source>
</reference>
<gene>
    <name evidence="1" type="ORF">PanWU01x14_118120</name>
</gene>
<proteinExistence type="predicted"/>
<dbReference type="EMBL" id="JXTB01000089">
    <property type="protein sequence ID" value="PON65295.1"/>
    <property type="molecule type" value="Genomic_DNA"/>
</dbReference>
<organism evidence="1 2">
    <name type="scientific">Parasponia andersonii</name>
    <name type="common">Sponia andersonii</name>
    <dbReference type="NCBI Taxonomy" id="3476"/>
    <lineage>
        <taxon>Eukaryota</taxon>
        <taxon>Viridiplantae</taxon>
        <taxon>Streptophyta</taxon>
        <taxon>Embryophyta</taxon>
        <taxon>Tracheophyta</taxon>
        <taxon>Spermatophyta</taxon>
        <taxon>Magnoliopsida</taxon>
        <taxon>eudicotyledons</taxon>
        <taxon>Gunneridae</taxon>
        <taxon>Pentapetalae</taxon>
        <taxon>rosids</taxon>
        <taxon>fabids</taxon>
        <taxon>Rosales</taxon>
        <taxon>Cannabaceae</taxon>
        <taxon>Parasponia</taxon>
    </lineage>
</organism>
<accession>A0A2P5CWC4</accession>
<sequence>MDSPRNINDCLIVDLVKESIEDNSLREVPIIIYEAFFVHFFDVEANKALGDVN</sequence>
<evidence type="ECO:0000313" key="1">
    <source>
        <dbReference type="EMBL" id="PON65295.1"/>
    </source>
</evidence>
<name>A0A2P5CWC4_PARAD</name>
<dbReference type="Proteomes" id="UP000237105">
    <property type="component" value="Unassembled WGS sequence"/>
</dbReference>
<dbReference type="AlphaFoldDB" id="A0A2P5CWC4"/>
<evidence type="ECO:0000313" key="2">
    <source>
        <dbReference type="Proteomes" id="UP000237105"/>
    </source>
</evidence>
<keyword evidence="2" id="KW-1185">Reference proteome</keyword>
<protein>
    <submittedName>
        <fullName evidence="1">Uncharacterized protein</fullName>
    </submittedName>
</protein>
<comment type="caution">
    <text evidence="1">The sequence shown here is derived from an EMBL/GenBank/DDBJ whole genome shotgun (WGS) entry which is preliminary data.</text>
</comment>